<dbReference type="EMBL" id="VILF01000004">
    <property type="protein sequence ID" value="MTJ44864.1"/>
    <property type="molecule type" value="Genomic_DNA"/>
</dbReference>
<proteinExistence type="predicted"/>
<gene>
    <name evidence="1" type="ORF">FJR39_17505</name>
</gene>
<accession>A0ACC7S922</accession>
<reference evidence="2" key="1">
    <citation type="journal article" date="2020" name="Toxins">
        <title>Phylogenomic Analysis of Secondary Metabolism in the Toxic Cyanobacterial Genera Anabaena, Dolichospermum and Aphanizomenon.</title>
        <authorList>
            <person name="Oesterholm J."/>
            <person name="Popin R.V."/>
            <person name="Fewer D.P."/>
            <person name="Sivonen K."/>
        </authorList>
    </citation>
    <scope>NUCLEOTIDE SEQUENCE [LARGE SCALE GENOMIC DNA]</scope>
    <source>
        <strain evidence="2">UHCC 0037</strain>
    </source>
</reference>
<organism evidence="1 2">
    <name type="scientific">Dolichospermum flos-aquae UHCC 0037</name>
    <dbReference type="NCBI Taxonomy" id="2590026"/>
    <lineage>
        <taxon>Bacteria</taxon>
        <taxon>Bacillati</taxon>
        <taxon>Cyanobacteriota</taxon>
        <taxon>Cyanophyceae</taxon>
        <taxon>Nostocales</taxon>
        <taxon>Aphanizomenonaceae</taxon>
        <taxon>Dolichospermum</taxon>
    </lineage>
</organism>
<protein>
    <submittedName>
        <fullName evidence="1">Uncharacterized protein</fullName>
    </submittedName>
</protein>
<evidence type="ECO:0000313" key="1">
    <source>
        <dbReference type="EMBL" id="MTJ44864.1"/>
    </source>
</evidence>
<dbReference type="Proteomes" id="UP001517388">
    <property type="component" value="Unassembled WGS sequence"/>
</dbReference>
<keyword evidence="2" id="KW-1185">Reference proteome</keyword>
<name>A0ACC7S922_DOLFA</name>
<evidence type="ECO:0000313" key="2">
    <source>
        <dbReference type="Proteomes" id="UP001517388"/>
    </source>
</evidence>
<sequence length="77" mass="8790">MENPALITIVEELEACVKELEKSIKVIKVYDTHFQDDPESVFTLTCGEFSEVSRIVFKRLQTLQVRIITSDVGYKAP</sequence>
<comment type="caution">
    <text evidence="1">The sequence shown here is derived from an EMBL/GenBank/DDBJ whole genome shotgun (WGS) entry which is preliminary data.</text>
</comment>